<dbReference type="GO" id="GO:0006508">
    <property type="term" value="P:proteolysis"/>
    <property type="evidence" value="ECO:0007669"/>
    <property type="project" value="UniProtKB-KW"/>
</dbReference>
<dbReference type="InterPro" id="IPR043472">
    <property type="entry name" value="Macro_dom-like"/>
</dbReference>
<dbReference type="PANTHER" id="PTHR11963">
    <property type="entry name" value="LEUCINE AMINOPEPTIDASE-RELATED"/>
    <property type="match status" value="1"/>
</dbReference>
<evidence type="ECO:0000313" key="8">
    <source>
        <dbReference type="Proteomes" id="UP000501534"/>
    </source>
</evidence>
<dbReference type="InterPro" id="IPR048816">
    <property type="entry name" value="Peptidase_M17_N_1"/>
</dbReference>
<evidence type="ECO:0000256" key="1">
    <source>
        <dbReference type="ARBA" id="ARBA00009528"/>
    </source>
</evidence>
<dbReference type="Pfam" id="PF21337">
    <property type="entry name" value="Peptidase_M17_N_1"/>
    <property type="match status" value="1"/>
</dbReference>
<dbReference type="CDD" id="cd00433">
    <property type="entry name" value="Peptidase_M17"/>
    <property type="match status" value="1"/>
</dbReference>
<evidence type="ECO:0000313" key="7">
    <source>
        <dbReference type="EMBL" id="QJR12246.1"/>
    </source>
</evidence>
<evidence type="ECO:0000256" key="5">
    <source>
        <dbReference type="ARBA" id="ARBA00023211"/>
    </source>
</evidence>
<dbReference type="PROSITE" id="PS00631">
    <property type="entry name" value="CYTOSOL_AP"/>
    <property type="match status" value="1"/>
</dbReference>
<evidence type="ECO:0000256" key="4">
    <source>
        <dbReference type="ARBA" id="ARBA00022801"/>
    </source>
</evidence>
<dbReference type="PRINTS" id="PR00481">
    <property type="entry name" value="LAMNOPPTDASE"/>
</dbReference>
<keyword evidence="8" id="KW-1185">Reference proteome</keyword>
<dbReference type="Gene3D" id="3.40.220.10">
    <property type="entry name" value="Leucine Aminopeptidase, subunit E, domain 1"/>
    <property type="match status" value="1"/>
</dbReference>
<dbReference type="KEGG" id="uru:DSM104443_03331"/>
<dbReference type="AlphaFoldDB" id="A0A6M4GYC1"/>
<dbReference type="GO" id="GO:0005737">
    <property type="term" value="C:cytoplasm"/>
    <property type="evidence" value="ECO:0007669"/>
    <property type="project" value="InterPro"/>
</dbReference>
<keyword evidence="4 7" id="KW-0378">Hydrolase</keyword>
<evidence type="ECO:0000256" key="3">
    <source>
        <dbReference type="ARBA" id="ARBA00022670"/>
    </source>
</evidence>
<protein>
    <submittedName>
        <fullName evidence="7">Cytosol aminopeptidase</fullName>
        <ecNumber evidence="7">3.4.11.10</ecNumber>
    </submittedName>
</protein>
<keyword evidence="5" id="KW-0464">Manganese</keyword>
<organism evidence="7 8">
    <name type="scientific">Usitatibacter rugosus</name>
    <dbReference type="NCBI Taxonomy" id="2732067"/>
    <lineage>
        <taxon>Bacteria</taxon>
        <taxon>Pseudomonadati</taxon>
        <taxon>Pseudomonadota</taxon>
        <taxon>Betaproteobacteria</taxon>
        <taxon>Nitrosomonadales</taxon>
        <taxon>Usitatibacteraceae</taxon>
        <taxon>Usitatibacter</taxon>
    </lineage>
</organism>
<dbReference type="GO" id="GO:0030145">
    <property type="term" value="F:manganese ion binding"/>
    <property type="evidence" value="ECO:0007669"/>
    <property type="project" value="InterPro"/>
</dbReference>
<dbReference type="InterPro" id="IPR000819">
    <property type="entry name" value="Peptidase_M17_C"/>
</dbReference>
<dbReference type="InterPro" id="IPR011356">
    <property type="entry name" value="Leucine_aapep/pepB"/>
</dbReference>
<dbReference type="EC" id="3.4.11.10" evidence="7"/>
<evidence type="ECO:0000256" key="2">
    <source>
        <dbReference type="ARBA" id="ARBA00022438"/>
    </source>
</evidence>
<reference evidence="7 8" key="1">
    <citation type="submission" date="2020-04" db="EMBL/GenBank/DDBJ databases">
        <title>Usitatibacter rugosus gen. nov., sp. nov. and Usitatibacter palustris sp. nov., novel members of Usitatibacteraceae fam. nov. within the order Nitrosomonadales isolated from soil.</title>
        <authorList>
            <person name="Huber K.J."/>
            <person name="Neumann-Schaal M."/>
            <person name="Geppert A."/>
            <person name="Luckner M."/>
            <person name="Wanner G."/>
            <person name="Overmann J."/>
        </authorList>
    </citation>
    <scope>NUCLEOTIDE SEQUENCE [LARGE SCALE GENOMIC DNA]</scope>
    <source>
        <strain evidence="7 8">0125_3</strain>
    </source>
</reference>
<dbReference type="Gene3D" id="3.40.630.10">
    <property type="entry name" value="Zn peptidases"/>
    <property type="match status" value="1"/>
</dbReference>
<keyword evidence="2 7" id="KW-0031">Aminopeptidase</keyword>
<dbReference type="Pfam" id="PF00883">
    <property type="entry name" value="Peptidase_M17"/>
    <property type="match status" value="1"/>
</dbReference>
<dbReference type="GO" id="GO:0070006">
    <property type="term" value="F:metalloaminopeptidase activity"/>
    <property type="evidence" value="ECO:0007669"/>
    <property type="project" value="InterPro"/>
</dbReference>
<dbReference type="PANTHER" id="PTHR11963:SF20">
    <property type="entry name" value="PEPTIDASE B"/>
    <property type="match status" value="1"/>
</dbReference>
<evidence type="ECO:0000259" key="6">
    <source>
        <dbReference type="PROSITE" id="PS00631"/>
    </source>
</evidence>
<comment type="similarity">
    <text evidence="1">Belongs to the peptidase M17 family.</text>
</comment>
<sequence>MTVSRSRSPPVTVITDKKSFRKAIPILASDRARLPKLLAKLTPVQRRWTETAGFEGAANTHTIVPDEQGGAAMVLAGVRDADDVWALANLPLKLPAGRYELGKGPLTIPADNAAFSWALGSYKFAKYRKSGRVPAELQVEDSTKVVLALQCAEAQRLVRDLVNTPTEDMGPEHLANAAREQARQFGGKYREWVGEQLLAENFPAIHAVGRAAAPDRQPRLIEITWGNPKNPKLAVVGKGVCFDTGGLDIKGAEGMRLMKKDMGGAAHALALARLIMQRKLPIRLHMLIPAVENNISSNSYRPGDVIKTRAGHHIEIHNTDAEGRVVLCDALAYAVEQKPKTIIDFATLTGAARVALGPELPALFCNDDKLAARFEKAALTLEDPMWRMPLWRNYRRFFDSDIADFTNSGRGGFAGAITAALFLDYFVPSEVSWAHFDVYSWNDVSRPGRPLGGEMQGLRAVLASIS</sequence>
<proteinExistence type="inferred from homology"/>
<feature type="domain" description="Cytosol aminopeptidase" evidence="6">
    <location>
        <begin position="318"/>
        <end position="325"/>
    </location>
</feature>
<gene>
    <name evidence="7" type="primary">pepA_2</name>
    <name evidence="7" type="ORF">DSM104443_03331</name>
</gene>
<accession>A0A6M4GYC1</accession>
<dbReference type="EMBL" id="CP053069">
    <property type="protein sequence ID" value="QJR12246.1"/>
    <property type="molecule type" value="Genomic_DNA"/>
</dbReference>
<dbReference type="SUPFAM" id="SSF53187">
    <property type="entry name" value="Zn-dependent exopeptidases"/>
    <property type="match status" value="1"/>
</dbReference>
<dbReference type="Proteomes" id="UP000501534">
    <property type="component" value="Chromosome"/>
</dbReference>
<name>A0A6M4GYC1_9PROT</name>
<keyword evidence="3" id="KW-0645">Protease</keyword>